<keyword evidence="2" id="KW-0902">Two-component regulatory system</keyword>
<evidence type="ECO:0000256" key="1">
    <source>
        <dbReference type="ARBA" id="ARBA00022490"/>
    </source>
</evidence>
<feature type="modified residue" description="4-aspartylphosphate" evidence="5">
    <location>
        <position position="58"/>
    </location>
</feature>
<evidence type="ECO:0000313" key="8">
    <source>
        <dbReference type="EMBL" id="VED68127.1"/>
    </source>
</evidence>
<dbReference type="KEGG" id="svf:NCTC3166_01969"/>
<reference evidence="8 9" key="1">
    <citation type="submission" date="2018-12" db="EMBL/GenBank/DDBJ databases">
        <authorList>
            <consortium name="Pathogen Informatics"/>
        </authorList>
    </citation>
    <scope>NUCLEOTIDE SEQUENCE [LARGE SCALE GENOMIC DNA]</scope>
    <source>
        <strain evidence="8 9">NCTC3166</strain>
    </source>
</reference>
<dbReference type="InterPro" id="IPR011006">
    <property type="entry name" value="CheY-like_superfamily"/>
</dbReference>
<dbReference type="InterPro" id="IPR007492">
    <property type="entry name" value="LytTR_DNA-bd_dom"/>
</dbReference>
<organism evidence="8 9">
    <name type="scientific">Streptococcus viridans</name>
    <dbReference type="NCBI Taxonomy" id="78535"/>
    <lineage>
        <taxon>Bacteria</taxon>
        <taxon>Bacillati</taxon>
        <taxon>Bacillota</taxon>
        <taxon>Bacilli</taxon>
        <taxon>Lactobacillales</taxon>
        <taxon>Streptococcaceae</taxon>
        <taxon>Streptococcus</taxon>
    </lineage>
</organism>
<keyword evidence="5" id="KW-0597">Phosphoprotein</keyword>
<name>A0A3S4L1Y5_9STRE</name>
<evidence type="ECO:0000256" key="4">
    <source>
        <dbReference type="ARBA" id="ARBA00037164"/>
    </source>
</evidence>
<gene>
    <name evidence="8" type="primary">agrA</name>
    <name evidence="8" type="ORF">NCTC3166_01969</name>
</gene>
<dbReference type="SUPFAM" id="SSF52172">
    <property type="entry name" value="CheY-like"/>
    <property type="match status" value="1"/>
</dbReference>
<feature type="domain" description="Response regulatory" evidence="6">
    <location>
        <begin position="2"/>
        <end position="125"/>
    </location>
</feature>
<dbReference type="PANTHER" id="PTHR37299:SF3">
    <property type="entry name" value="STAGE 0 SPORULATION PROTEIN A HOMOLOG"/>
    <property type="match status" value="1"/>
</dbReference>
<dbReference type="GO" id="GO:0003677">
    <property type="term" value="F:DNA binding"/>
    <property type="evidence" value="ECO:0007669"/>
    <property type="project" value="InterPro"/>
</dbReference>
<feature type="domain" description="HTH LytTR-type" evidence="7">
    <location>
        <begin position="151"/>
        <end position="245"/>
    </location>
</feature>
<dbReference type="CDD" id="cd17533">
    <property type="entry name" value="REC_LytTR_AgrA-like"/>
    <property type="match status" value="1"/>
</dbReference>
<protein>
    <submittedName>
        <fullName evidence="8">Response regulator</fullName>
    </submittedName>
</protein>
<keyword evidence="1" id="KW-0963">Cytoplasm</keyword>
<sequence>MNIVLLEDEISQQVRVEKHVKAIAEEEGLRLNIVSTSKITELKEYLTNGDFHQLFFLDIDIKGDEKAGIKAAQMIREVNPFAIIAFITTKSEFATITYRYKVSALEFIEKTLNENLFKEKIRECILYLKKNVIENKNIVDFFEYSFKNMEIRVPYRDILYIETTGVSHKLRLVGKNFQKEFLGTIKDILEKDVDNHFFSPNQSYLVNQRMIVSFDRRKRLLMLEEETTCPVSRTQVKRVEELLNKIQKKA</sequence>
<dbReference type="Pfam" id="PF04397">
    <property type="entry name" value="LytTR"/>
    <property type="match status" value="1"/>
</dbReference>
<dbReference type="EMBL" id="LR134266">
    <property type="protein sequence ID" value="VED68127.1"/>
    <property type="molecule type" value="Genomic_DNA"/>
</dbReference>
<dbReference type="SMART" id="SM00850">
    <property type="entry name" value="LytTR"/>
    <property type="match status" value="1"/>
</dbReference>
<evidence type="ECO:0000259" key="6">
    <source>
        <dbReference type="PROSITE" id="PS50110"/>
    </source>
</evidence>
<dbReference type="InterPro" id="IPR001789">
    <property type="entry name" value="Sig_transdc_resp-reg_receiver"/>
</dbReference>
<dbReference type="Proteomes" id="UP000270025">
    <property type="component" value="Chromosome"/>
</dbReference>
<dbReference type="RefSeq" id="WP_126405015.1">
    <property type="nucleotide sequence ID" value="NZ_LR134266.1"/>
</dbReference>
<comment type="function">
    <text evidence="4">Required for high-level post-exponential phase expression of a series of secreted proteins.</text>
</comment>
<evidence type="ECO:0000259" key="7">
    <source>
        <dbReference type="PROSITE" id="PS50930"/>
    </source>
</evidence>
<accession>A0A3S4L1Y5</accession>
<dbReference type="SMART" id="SM00448">
    <property type="entry name" value="REC"/>
    <property type="match status" value="1"/>
</dbReference>
<evidence type="ECO:0000256" key="5">
    <source>
        <dbReference type="PROSITE-ProRule" id="PRU00169"/>
    </source>
</evidence>
<dbReference type="GO" id="GO:0000156">
    <property type="term" value="F:phosphorelay response regulator activity"/>
    <property type="evidence" value="ECO:0007669"/>
    <property type="project" value="InterPro"/>
</dbReference>
<evidence type="ECO:0000256" key="2">
    <source>
        <dbReference type="ARBA" id="ARBA00023012"/>
    </source>
</evidence>
<dbReference type="PROSITE" id="PS50930">
    <property type="entry name" value="HTH_LYTTR"/>
    <property type="match status" value="1"/>
</dbReference>
<dbReference type="PANTHER" id="PTHR37299">
    <property type="entry name" value="TRANSCRIPTIONAL REGULATOR-RELATED"/>
    <property type="match status" value="1"/>
</dbReference>
<dbReference type="Gene3D" id="2.40.50.1020">
    <property type="entry name" value="LytTr DNA-binding domain"/>
    <property type="match status" value="1"/>
</dbReference>
<dbReference type="InterPro" id="IPR046947">
    <property type="entry name" value="LytR-like"/>
</dbReference>
<evidence type="ECO:0000313" key="9">
    <source>
        <dbReference type="Proteomes" id="UP000270025"/>
    </source>
</evidence>
<proteinExistence type="predicted"/>
<evidence type="ECO:0000256" key="3">
    <source>
        <dbReference type="ARBA" id="ARBA00023159"/>
    </source>
</evidence>
<keyword evidence="3" id="KW-0010">Activator</keyword>
<dbReference type="AlphaFoldDB" id="A0A3S4L1Y5"/>
<dbReference type="PROSITE" id="PS50110">
    <property type="entry name" value="RESPONSE_REGULATORY"/>
    <property type="match status" value="1"/>
</dbReference>
<keyword evidence="9" id="KW-1185">Reference proteome</keyword>
<dbReference type="Gene3D" id="3.40.50.2300">
    <property type="match status" value="1"/>
</dbReference>